<dbReference type="CDD" id="cd05819">
    <property type="entry name" value="NHL"/>
    <property type="match status" value="1"/>
</dbReference>
<dbReference type="InterPro" id="IPR011042">
    <property type="entry name" value="6-blade_b-propeller_TolB-like"/>
</dbReference>
<dbReference type="PANTHER" id="PTHR24104:SF25">
    <property type="entry name" value="PROTEIN LIN-41"/>
    <property type="match status" value="1"/>
</dbReference>
<dbReference type="GO" id="GO:0008270">
    <property type="term" value="F:zinc ion binding"/>
    <property type="evidence" value="ECO:0007669"/>
    <property type="project" value="UniProtKB-KW"/>
</dbReference>
<dbReference type="EMBL" id="CAJA01000522">
    <property type="protein sequence ID" value="CCH75758.1"/>
    <property type="molecule type" value="Genomic_DNA"/>
</dbReference>
<gene>
    <name evidence="4" type="ORF">BN11_930007</name>
</gene>
<feature type="repeat" description="NHL" evidence="2">
    <location>
        <begin position="656"/>
        <end position="698"/>
    </location>
</feature>
<feature type="signal peptide" evidence="3">
    <location>
        <begin position="1"/>
        <end position="25"/>
    </location>
</feature>
<keyword evidence="1" id="KW-0677">Repeat</keyword>
<feature type="chain" id="PRO_5038937060" description="SMP-30/Gluconolactonase/LRE-like region domain-containing protein" evidence="3">
    <location>
        <begin position="26"/>
        <end position="1184"/>
    </location>
</feature>
<name>W6K1H1_9MICO</name>
<evidence type="ECO:0000256" key="3">
    <source>
        <dbReference type="SAM" id="SignalP"/>
    </source>
</evidence>
<evidence type="ECO:0000313" key="5">
    <source>
        <dbReference type="Proteomes" id="UP000035763"/>
    </source>
</evidence>
<dbReference type="SUPFAM" id="SSF101898">
    <property type="entry name" value="NHL repeat"/>
    <property type="match status" value="4"/>
</dbReference>
<dbReference type="InterPro" id="IPR050952">
    <property type="entry name" value="TRIM-NHL_E3_ligases"/>
</dbReference>
<evidence type="ECO:0000256" key="2">
    <source>
        <dbReference type="PROSITE-ProRule" id="PRU00504"/>
    </source>
</evidence>
<organism evidence="4 5">
    <name type="scientific">Nostocoides australiense Ben110</name>
    <dbReference type="NCBI Taxonomy" id="1193182"/>
    <lineage>
        <taxon>Bacteria</taxon>
        <taxon>Bacillati</taxon>
        <taxon>Actinomycetota</taxon>
        <taxon>Actinomycetes</taxon>
        <taxon>Micrococcales</taxon>
        <taxon>Intrasporangiaceae</taxon>
        <taxon>Nostocoides</taxon>
    </lineage>
</organism>
<evidence type="ECO:0000313" key="4">
    <source>
        <dbReference type="EMBL" id="CCH75758.1"/>
    </source>
</evidence>
<dbReference type="AlphaFoldDB" id="W6K1H1"/>
<dbReference type="STRING" id="1193182.BN11_930007"/>
<sequence>MTNSRARRRLLAAATAAVLTGGVIAATAPSASAVVLPTPTVLGGPGHALIYASGMEVAPDGSLIVADTGNDRILRMSTSGAILGQYGSDAGSGDDPENARDIAVDSSGYVYVGDAALSRVIKLSPDLKTKVDEWSGPTGDKIGSPIGLTYSNDKIYVADAVKRKIRVFDTTGRQLQAITENNGCSLAAVRDADADKDGNIYVANYTNDNILKFSASGSCVDSFGSPGTGSGQFKNPYGVRVADDPYWGESVYVADSNNNRIQIFKTDGTYRTQLGRTGTSDEPGTFTTLRRVAVAKDGDVWGADLWGWRLVRFDRSSSAFTYAQTIGGNPPPATPGAVFNEPRAVAVSSTGNLNIIDTVNQRIVEMAPDGSIIGTCGQRDSRPISLNWPRGVALDPVTGDRWVADTKQSRLQIFPAKCSAQKIRVGTKGSGTGEMNWPYSVAIRAADRLAFVADTQNNRITVWDVASRKQIASYTGAAMKQPRSVTVVEGTNKIVVSDWGNNRVLELNYTTSSGFALSRAIAPGLNGPEGAGVDVNGNMWIADTGNNRVLVIDKAGTRTVVTSAAGQSLKAPGAISVAGGQVFVSDTGRDRVLRYTLKSTPPPGSGPTVEKTLYSGAFASMYPVDIATTNTHYYVVDPGRYRVVGVNRSTKAIDYSVGGSRGSGTDELAAARAVATDSSGNVYVADTPNNRIVKYDKTLKFIKQWGTKGTAAGQFTAIYGVAVGPGLDAGGNTTEIVYTIDADRVQTFTRDGAVINGRFASGFNQPRQIEVNHLNGDVYVVNARDHQVVGFTKSGTKKWAFGSAGTGNGQFTGDPRGVTVSRDGKVIFVTDDGNRRVQAWVLDSLGRPSYKYSIGSPTSSTFTDPRGIEVTPDGKLVVCDEWDYSLKEFNYTTSGATLIRELFGSAAPKTGANSPRGLALDSDGHLFASDWWNQRIVRSNRDGVIDLVWGQRGTRDDPGSLNFQWGVAVQPGTNRVFVANRESHEITVFDHNGKWLTKWGQRGSDTASTDMTFPQGLAFDSDGTLLVSDTGNGRIKRFTIDSNGNGTYKAVYGSQGTGVGQMQMPTGIDTAADGTIWVADTKNNRIQSYKNGVWTAFTKPTGSTRPFAVPWGVTVHPTDGSIWVADTGRGRLVKMSTSGAMSLEVTGTSAGTSDFLGPFQVVFDSSGDLFMSDTWSNRVLRLGF</sequence>
<comment type="caution">
    <text evidence="4">The sequence shown here is derived from an EMBL/GenBank/DDBJ whole genome shotgun (WGS) entry which is preliminary data.</text>
</comment>
<evidence type="ECO:0000256" key="1">
    <source>
        <dbReference type="ARBA" id="ARBA00022737"/>
    </source>
</evidence>
<dbReference type="Gene3D" id="2.120.10.30">
    <property type="entry name" value="TolB, C-terminal domain"/>
    <property type="match status" value="7"/>
</dbReference>
<feature type="repeat" description="NHL" evidence="2">
    <location>
        <begin position="220"/>
        <end position="267"/>
    </location>
</feature>
<feature type="repeat" description="NHL" evidence="2">
    <location>
        <begin position="1012"/>
        <end position="1041"/>
    </location>
</feature>
<dbReference type="InterPro" id="IPR006311">
    <property type="entry name" value="TAT_signal"/>
</dbReference>
<keyword evidence="5" id="KW-1185">Reference proteome</keyword>
<proteinExistence type="predicted"/>
<dbReference type="SUPFAM" id="SSF63829">
    <property type="entry name" value="Calcium-dependent phosphotriesterase"/>
    <property type="match status" value="1"/>
</dbReference>
<accession>W6K1H1</accession>
<reference evidence="4 5" key="1">
    <citation type="journal article" date="2013" name="ISME J.">
        <title>A metabolic model for members of the genus Tetrasphaera involved in enhanced biological phosphorus removal.</title>
        <authorList>
            <person name="Kristiansen R."/>
            <person name="Nguyen H.T.T."/>
            <person name="Saunders A.M."/>
            <person name="Nielsen J.L."/>
            <person name="Wimmer R."/>
            <person name="Le V.Q."/>
            <person name="McIlroy S.J."/>
            <person name="Petrovski S."/>
            <person name="Seviour R.J."/>
            <person name="Calteau A."/>
            <person name="Nielsen K.L."/>
            <person name="Nielsen P.H."/>
        </authorList>
    </citation>
    <scope>NUCLEOTIDE SEQUENCE [LARGE SCALE GENOMIC DNA]</scope>
    <source>
        <strain evidence="4 5">Ben110</strain>
    </source>
</reference>
<dbReference type="InterPro" id="IPR001258">
    <property type="entry name" value="NHL_repeat"/>
</dbReference>
<dbReference type="Proteomes" id="UP000035763">
    <property type="component" value="Unassembled WGS sequence"/>
</dbReference>
<dbReference type="Pfam" id="PF01436">
    <property type="entry name" value="NHL"/>
    <property type="match status" value="4"/>
</dbReference>
<feature type="repeat" description="NHL" evidence="2">
    <location>
        <begin position="1097"/>
        <end position="1138"/>
    </location>
</feature>
<evidence type="ECO:0008006" key="6">
    <source>
        <dbReference type="Google" id="ProtNLM"/>
    </source>
</evidence>
<dbReference type="PROSITE" id="PS51125">
    <property type="entry name" value="NHL"/>
    <property type="match status" value="6"/>
</dbReference>
<feature type="repeat" description="NHL" evidence="2">
    <location>
        <begin position="373"/>
        <end position="417"/>
    </location>
</feature>
<keyword evidence="3" id="KW-0732">Signal</keyword>
<dbReference type="PROSITE" id="PS51318">
    <property type="entry name" value="TAT"/>
    <property type="match status" value="1"/>
</dbReference>
<dbReference type="PANTHER" id="PTHR24104">
    <property type="entry name" value="E3 UBIQUITIN-PROTEIN LIGASE NHLRC1-RELATED"/>
    <property type="match status" value="1"/>
</dbReference>
<feature type="repeat" description="NHL" evidence="2">
    <location>
        <begin position="1049"/>
        <end position="1092"/>
    </location>
</feature>
<protein>
    <recommendedName>
        <fullName evidence="6">SMP-30/Gluconolactonase/LRE-like region domain-containing protein</fullName>
    </recommendedName>
</protein>